<evidence type="ECO:0000313" key="3">
    <source>
        <dbReference type="Proteomes" id="UP000004095"/>
    </source>
</evidence>
<keyword evidence="3" id="KW-1185">Reference proteome</keyword>
<feature type="region of interest" description="Disordered" evidence="1">
    <location>
        <begin position="26"/>
        <end position="53"/>
    </location>
</feature>
<evidence type="ECO:0000313" key="2">
    <source>
        <dbReference type="EMBL" id="EAY24546.1"/>
    </source>
</evidence>
<organism evidence="2 3">
    <name type="scientific">Microscilla marina ATCC 23134</name>
    <dbReference type="NCBI Taxonomy" id="313606"/>
    <lineage>
        <taxon>Bacteria</taxon>
        <taxon>Pseudomonadati</taxon>
        <taxon>Bacteroidota</taxon>
        <taxon>Cytophagia</taxon>
        <taxon>Cytophagales</taxon>
        <taxon>Microscillaceae</taxon>
        <taxon>Microscilla</taxon>
    </lineage>
</organism>
<reference evidence="2 3" key="1">
    <citation type="submission" date="2007-01" db="EMBL/GenBank/DDBJ databases">
        <authorList>
            <person name="Haygood M."/>
            <person name="Podell S."/>
            <person name="Anderson C."/>
            <person name="Hopkinson B."/>
            <person name="Roe K."/>
            <person name="Barbeau K."/>
            <person name="Gaasterland T."/>
            <person name="Ferriera S."/>
            <person name="Johnson J."/>
            <person name="Kravitz S."/>
            <person name="Beeson K."/>
            <person name="Sutton G."/>
            <person name="Rogers Y.-H."/>
            <person name="Friedman R."/>
            <person name="Frazier M."/>
            <person name="Venter J.C."/>
        </authorList>
    </citation>
    <scope>NUCLEOTIDE SEQUENCE [LARGE SCALE GENOMIC DNA]</scope>
    <source>
        <strain evidence="2 3">ATCC 23134</strain>
    </source>
</reference>
<gene>
    <name evidence="2" type="ORF">M23134_06949</name>
</gene>
<dbReference type="Proteomes" id="UP000004095">
    <property type="component" value="Unassembled WGS sequence"/>
</dbReference>
<sequence>MKKQKKTNQGLQHFRKVALSPLAQAQLRGGCGCGPNDGGSTPPPPPPPAAMARQTGATTVFWAWGG</sequence>
<comment type="caution">
    <text evidence="2">The sequence shown here is derived from an EMBL/GenBank/DDBJ whole genome shotgun (WGS) entry which is preliminary data.</text>
</comment>
<dbReference type="AlphaFoldDB" id="A1ZYG2"/>
<evidence type="ECO:0000256" key="1">
    <source>
        <dbReference type="SAM" id="MobiDB-lite"/>
    </source>
</evidence>
<name>A1ZYG2_MICM2</name>
<dbReference type="RefSeq" id="WP_002704551.1">
    <property type="nucleotide sequence ID" value="NZ_AAWS01000066.1"/>
</dbReference>
<dbReference type="EMBL" id="AAWS01000066">
    <property type="protein sequence ID" value="EAY24546.1"/>
    <property type="molecule type" value="Genomic_DNA"/>
</dbReference>
<proteinExistence type="predicted"/>
<protein>
    <submittedName>
        <fullName evidence="2">Uncharacterized protein</fullName>
    </submittedName>
</protein>
<accession>A1ZYG2</accession>